<accession>A0ACB9LWA7</accession>
<dbReference type="Proteomes" id="UP000828941">
    <property type="component" value="Chromosome 10"/>
</dbReference>
<keyword evidence="2" id="KW-1185">Reference proteome</keyword>
<evidence type="ECO:0000313" key="2">
    <source>
        <dbReference type="Proteomes" id="UP000828941"/>
    </source>
</evidence>
<sequence>MVQDCPYSILLTTPPHTPKHNGFVERRHLHIVETGLALLSHSSMPTQYWPHALCTAAHLINRLPTPTLNHLTPYEKLLGTPPNYNNLRSFGCLCYPWLCPYTANKLEPKSAPCVLVGYSPTQHAYHCLDPSTNRVYTSRHVRFIEDVFPFANTKTAATRSPNLSLDQWCFVYPYKIVGDQSAS</sequence>
<evidence type="ECO:0000313" key="1">
    <source>
        <dbReference type="EMBL" id="KAI4316002.1"/>
    </source>
</evidence>
<reference evidence="1 2" key="1">
    <citation type="journal article" date="2022" name="DNA Res.">
        <title>Chromosomal-level genome assembly of the orchid tree Bauhinia variegata (Leguminosae; Cercidoideae) supports the allotetraploid origin hypothesis of Bauhinia.</title>
        <authorList>
            <person name="Zhong Y."/>
            <person name="Chen Y."/>
            <person name="Zheng D."/>
            <person name="Pang J."/>
            <person name="Liu Y."/>
            <person name="Luo S."/>
            <person name="Meng S."/>
            <person name="Qian L."/>
            <person name="Wei D."/>
            <person name="Dai S."/>
            <person name="Zhou R."/>
        </authorList>
    </citation>
    <scope>NUCLEOTIDE SEQUENCE [LARGE SCALE GENOMIC DNA]</scope>
    <source>
        <strain evidence="1">BV-YZ2020</strain>
    </source>
</reference>
<proteinExistence type="predicted"/>
<name>A0ACB9LWA7_BAUVA</name>
<comment type="caution">
    <text evidence="1">The sequence shown here is derived from an EMBL/GenBank/DDBJ whole genome shotgun (WGS) entry which is preliminary data.</text>
</comment>
<dbReference type="EMBL" id="CM039435">
    <property type="protein sequence ID" value="KAI4316002.1"/>
    <property type="molecule type" value="Genomic_DNA"/>
</dbReference>
<gene>
    <name evidence="1" type="ORF">L6164_024022</name>
</gene>
<protein>
    <submittedName>
        <fullName evidence="1">Uncharacterized protein</fullName>
    </submittedName>
</protein>
<organism evidence="1 2">
    <name type="scientific">Bauhinia variegata</name>
    <name type="common">Purple orchid tree</name>
    <name type="synonym">Phanera variegata</name>
    <dbReference type="NCBI Taxonomy" id="167791"/>
    <lineage>
        <taxon>Eukaryota</taxon>
        <taxon>Viridiplantae</taxon>
        <taxon>Streptophyta</taxon>
        <taxon>Embryophyta</taxon>
        <taxon>Tracheophyta</taxon>
        <taxon>Spermatophyta</taxon>
        <taxon>Magnoliopsida</taxon>
        <taxon>eudicotyledons</taxon>
        <taxon>Gunneridae</taxon>
        <taxon>Pentapetalae</taxon>
        <taxon>rosids</taxon>
        <taxon>fabids</taxon>
        <taxon>Fabales</taxon>
        <taxon>Fabaceae</taxon>
        <taxon>Cercidoideae</taxon>
        <taxon>Cercideae</taxon>
        <taxon>Bauhiniinae</taxon>
        <taxon>Bauhinia</taxon>
    </lineage>
</organism>